<name>A7NME6_ROSCS</name>
<dbReference type="HOGENOM" id="CLU_1634111_0_0_0"/>
<dbReference type="STRING" id="383372.Rcas_2635"/>
<protein>
    <submittedName>
        <fullName evidence="2">Uncharacterized protein</fullName>
    </submittedName>
</protein>
<dbReference type="EMBL" id="CP000804">
    <property type="protein sequence ID" value="ABU58708.1"/>
    <property type="molecule type" value="Genomic_DNA"/>
</dbReference>
<gene>
    <name evidence="2" type="ordered locus">Rcas_2635</name>
</gene>
<dbReference type="Proteomes" id="UP000000263">
    <property type="component" value="Chromosome"/>
</dbReference>
<dbReference type="AlphaFoldDB" id="A7NME6"/>
<accession>A7NME6</accession>
<dbReference type="KEGG" id="rca:Rcas_2635"/>
<evidence type="ECO:0000256" key="1">
    <source>
        <dbReference type="SAM" id="Phobius"/>
    </source>
</evidence>
<organism evidence="2 3">
    <name type="scientific">Roseiflexus castenholzii (strain DSM 13941 / HLO8)</name>
    <dbReference type="NCBI Taxonomy" id="383372"/>
    <lineage>
        <taxon>Bacteria</taxon>
        <taxon>Bacillati</taxon>
        <taxon>Chloroflexota</taxon>
        <taxon>Chloroflexia</taxon>
        <taxon>Chloroflexales</taxon>
        <taxon>Roseiflexineae</taxon>
        <taxon>Roseiflexaceae</taxon>
        <taxon>Roseiflexus</taxon>
    </lineage>
</organism>
<evidence type="ECO:0000313" key="2">
    <source>
        <dbReference type="EMBL" id="ABU58708.1"/>
    </source>
</evidence>
<sequence length="162" mass="17058">MTAHEYKTLTDVFSPVCNYPVSLSAVPAICALQSALCPHNGRARACMAGARALLALVSIIVTIALPLLCVVHCHVLSARDHTTPHPVQFLCHLAPGAGGSFAPPYAAEVSPSPALTLRAVYDCVAAPLLIIVCLLLVHARTSDATARYHCFASPPHPPPPRN</sequence>
<evidence type="ECO:0000313" key="3">
    <source>
        <dbReference type="Proteomes" id="UP000000263"/>
    </source>
</evidence>
<keyword evidence="1" id="KW-0472">Membrane</keyword>
<keyword evidence="3" id="KW-1185">Reference proteome</keyword>
<feature type="transmembrane region" description="Helical" evidence="1">
    <location>
        <begin position="119"/>
        <end position="137"/>
    </location>
</feature>
<keyword evidence="1" id="KW-0812">Transmembrane</keyword>
<feature type="transmembrane region" description="Helical" evidence="1">
    <location>
        <begin position="52"/>
        <end position="77"/>
    </location>
</feature>
<reference evidence="2 3" key="1">
    <citation type="submission" date="2007-08" db="EMBL/GenBank/DDBJ databases">
        <title>Complete sequence of Roseiflexus castenholzii DSM 13941.</title>
        <authorList>
            <consortium name="US DOE Joint Genome Institute"/>
            <person name="Copeland A."/>
            <person name="Lucas S."/>
            <person name="Lapidus A."/>
            <person name="Barry K."/>
            <person name="Glavina del Rio T."/>
            <person name="Dalin E."/>
            <person name="Tice H."/>
            <person name="Pitluck S."/>
            <person name="Thompson L.S."/>
            <person name="Brettin T."/>
            <person name="Bruce D."/>
            <person name="Detter J.C."/>
            <person name="Han C."/>
            <person name="Tapia R."/>
            <person name="Schmutz J."/>
            <person name="Larimer F."/>
            <person name="Land M."/>
            <person name="Hauser L."/>
            <person name="Kyrpides N."/>
            <person name="Mikhailova N."/>
            <person name="Bryant D.A."/>
            <person name="Hanada S."/>
            <person name="Tsukatani Y."/>
            <person name="Richardson P."/>
        </authorList>
    </citation>
    <scope>NUCLEOTIDE SEQUENCE [LARGE SCALE GENOMIC DNA]</scope>
    <source>
        <strain evidence="3">DSM 13941 / HLO8</strain>
    </source>
</reference>
<proteinExistence type="predicted"/>
<keyword evidence="1" id="KW-1133">Transmembrane helix</keyword>